<dbReference type="InterPro" id="IPR007842">
    <property type="entry name" value="HEPN_dom"/>
</dbReference>
<dbReference type="Gene3D" id="1.20.120.330">
    <property type="entry name" value="Nucleotidyltransferases domain 2"/>
    <property type="match status" value="1"/>
</dbReference>
<evidence type="ECO:0000313" key="2">
    <source>
        <dbReference type="EMBL" id="MBZ0159758.1"/>
    </source>
</evidence>
<dbReference type="EMBL" id="JAIOIU010000080">
    <property type="protein sequence ID" value="MBZ0159758.1"/>
    <property type="molecule type" value="Genomic_DNA"/>
</dbReference>
<dbReference type="SUPFAM" id="SSF81593">
    <property type="entry name" value="Nucleotidyltransferase substrate binding subunit/domain"/>
    <property type="match status" value="1"/>
</dbReference>
<proteinExistence type="predicted"/>
<protein>
    <submittedName>
        <fullName evidence="2">HEPN domain-containing protein</fullName>
    </submittedName>
</protein>
<dbReference type="Pfam" id="PF05168">
    <property type="entry name" value="HEPN"/>
    <property type="match status" value="1"/>
</dbReference>
<name>A0AAJ1AIP6_9BACT</name>
<reference evidence="2 3" key="1">
    <citation type="journal article" date="2021" name="bioRxiv">
        <title>Unraveling nitrogen, sulfur and carbon metabolic pathways and microbial community transcriptional responses to substrate deprivation and toxicity stresses in a bioreactor mimicking anoxic brackish coastal sediment conditions.</title>
        <authorList>
            <person name="Martins P.D."/>
            <person name="Echeveste M.J."/>
            <person name="Arshad A."/>
            <person name="Kurth J."/>
            <person name="Ouboter H."/>
            <person name="Jetten M.S.M."/>
            <person name="Welte C.U."/>
        </authorList>
    </citation>
    <scope>NUCLEOTIDE SEQUENCE [LARGE SCALE GENOMIC DNA]</scope>
    <source>
        <strain evidence="2">MAG_38</strain>
    </source>
</reference>
<gene>
    <name evidence="2" type="ORF">K8G79_06455</name>
</gene>
<dbReference type="Proteomes" id="UP001197609">
    <property type="component" value="Unassembled WGS sequence"/>
</dbReference>
<feature type="domain" description="HEPN" evidence="1">
    <location>
        <begin position="2"/>
        <end position="63"/>
    </location>
</feature>
<accession>A0AAJ1AIP6</accession>
<evidence type="ECO:0000313" key="3">
    <source>
        <dbReference type="Proteomes" id="UP001197609"/>
    </source>
</evidence>
<organism evidence="2 3">
    <name type="scientific">Candidatus Methylomirabilis tolerans</name>
    <dbReference type="NCBI Taxonomy" id="3123416"/>
    <lineage>
        <taxon>Bacteria</taxon>
        <taxon>Candidatus Methylomirabilota</taxon>
        <taxon>Candidatus Methylomirabilia</taxon>
        <taxon>Candidatus Methylomirabilales</taxon>
        <taxon>Candidatus Methylomirabilaceae</taxon>
        <taxon>Candidatus Methylomirabilis</taxon>
    </lineage>
</organism>
<evidence type="ECO:0000259" key="1">
    <source>
        <dbReference type="Pfam" id="PF05168"/>
    </source>
</evidence>
<sequence length="101" mass="11557">MVSHGVVFGRTHDLEELARLLTAQDIPLPLLMEELRKLNPFAVTFRYGDEDITRISVMRILRAACVSNVFVEESLISIRTEWTIWFSSGDFGLVCYRPAEP</sequence>
<comment type="caution">
    <text evidence="2">The sequence shown here is derived from an EMBL/GenBank/DDBJ whole genome shotgun (WGS) entry which is preliminary data.</text>
</comment>
<dbReference type="AlphaFoldDB" id="A0AAJ1AIP6"/>